<dbReference type="InterPro" id="IPR004552">
    <property type="entry name" value="AGP_acyltrans"/>
</dbReference>
<sequence length="241" mass="27551">MIRFILVVLIVLLYLIVGIPILLIEWLIGKINPRARDISSLRMVQGIFKFILWVTGAKIDYIGHENVPKDQAVLYVGNHSSYFDILLTYSQCPDLTGYVAKAEMLKYPLLRDWMKRLYCLFLDRSDMRAGMQMILTGIDYIKKGISICIFPEGTRSKDGKMLPFKEGSMKMATKTGCPIIPIAISNSAQIWEAHFPKMKPAHVVVEYGAPIYPKELSKEEQKFIGAYTQQKIQEMLDSHQI</sequence>
<evidence type="ECO:0000256" key="5">
    <source>
        <dbReference type="ARBA" id="ARBA00023098"/>
    </source>
</evidence>
<keyword evidence="5 7" id="KW-0443">Lipid metabolism</keyword>
<accession>A0ABV1I3M8</accession>
<comment type="pathway">
    <text evidence="1">Lipid metabolism.</text>
</comment>
<dbReference type="RefSeq" id="WP_117498647.1">
    <property type="nucleotide sequence ID" value="NZ_JBBMFC010000028.1"/>
</dbReference>
<proteinExistence type="inferred from homology"/>
<comment type="catalytic activity">
    <reaction evidence="7">
        <text>a 1-acyl-sn-glycero-3-phosphate + an acyl-CoA = a 1,2-diacyl-sn-glycero-3-phosphate + CoA</text>
        <dbReference type="Rhea" id="RHEA:19709"/>
        <dbReference type="ChEBI" id="CHEBI:57287"/>
        <dbReference type="ChEBI" id="CHEBI:57970"/>
        <dbReference type="ChEBI" id="CHEBI:58342"/>
        <dbReference type="ChEBI" id="CHEBI:58608"/>
        <dbReference type="EC" id="2.3.1.51"/>
    </reaction>
</comment>
<dbReference type="EC" id="2.3.1.51" evidence="7"/>
<dbReference type="PANTHER" id="PTHR10434">
    <property type="entry name" value="1-ACYL-SN-GLYCEROL-3-PHOSPHATE ACYLTRANSFERASE"/>
    <property type="match status" value="1"/>
</dbReference>
<evidence type="ECO:0000256" key="4">
    <source>
        <dbReference type="ARBA" id="ARBA00022679"/>
    </source>
</evidence>
<evidence type="ECO:0000313" key="10">
    <source>
        <dbReference type="EMBL" id="MEQ2579784.1"/>
    </source>
</evidence>
<feature type="transmembrane region" description="Helical" evidence="8">
    <location>
        <begin position="6"/>
        <end position="28"/>
    </location>
</feature>
<evidence type="ECO:0000256" key="6">
    <source>
        <dbReference type="ARBA" id="ARBA00023315"/>
    </source>
</evidence>
<dbReference type="EMBL" id="JBBMFC010000028">
    <property type="protein sequence ID" value="MEQ2579784.1"/>
    <property type="molecule type" value="Genomic_DNA"/>
</dbReference>
<evidence type="ECO:0000256" key="2">
    <source>
        <dbReference type="ARBA" id="ARBA00008655"/>
    </source>
</evidence>
<evidence type="ECO:0000256" key="1">
    <source>
        <dbReference type="ARBA" id="ARBA00005189"/>
    </source>
</evidence>
<dbReference type="GO" id="GO:0016746">
    <property type="term" value="F:acyltransferase activity"/>
    <property type="evidence" value="ECO:0007669"/>
    <property type="project" value="UniProtKB-KW"/>
</dbReference>
<keyword evidence="3 7" id="KW-0444">Lipid biosynthesis</keyword>
<comment type="caution">
    <text evidence="10">The sequence shown here is derived from an EMBL/GenBank/DDBJ whole genome shotgun (WGS) entry which is preliminary data.</text>
</comment>
<evidence type="ECO:0000313" key="11">
    <source>
        <dbReference type="Proteomes" id="UP001470288"/>
    </source>
</evidence>
<protein>
    <recommendedName>
        <fullName evidence="7">1-acyl-sn-glycerol-3-phosphate acyltransferase</fullName>
        <ecNumber evidence="7">2.3.1.51</ecNumber>
    </recommendedName>
</protein>
<name>A0ABV1I3M8_9FIRM</name>
<dbReference type="SUPFAM" id="SSF69593">
    <property type="entry name" value="Glycerol-3-phosphate (1)-acyltransferase"/>
    <property type="match status" value="1"/>
</dbReference>
<evidence type="ECO:0000256" key="3">
    <source>
        <dbReference type="ARBA" id="ARBA00022516"/>
    </source>
</evidence>
<keyword evidence="7" id="KW-1208">Phospholipid metabolism</keyword>
<dbReference type="InterPro" id="IPR002123">
    <property type="entry name" value="Plipid/glycerol_acylTrfase"/>
</dbReference>
<dbReference type="NCBIfam" id="TIGR00530">
    <property type="entry name" value="AGP_acyltrn"/>
    <property type="match status" value="1"/>
</dbReference>
<reference evidence="10 11" key="1">
    <citation type="submission" date="2024-03" db="EMBL/GenBank/DDBJ databases">
        <title>Human intestinal bacterial collection.</title>
        <authorList>
            <person name="Pauvert C."/>
            <person name="Hitch T.C.A."/>
            <person name="Clavel T."/>
        </authorList>
    </citation>
    <scope>NUCLEOTIDE SEQUENCE [LARGE SCALE GENOMIC DNA]</scope>
    <source>
        <strain evidence="10 11">CLA-AA-H78B</strain>
    </source>
</reference>
<dbReference type="SMART" id="SM00563">
    <property type="entry name" value="PlsC"/>
    <property type="match status" value="1"/>
</dbReference>
<comment type="domain">
    <text evidence="7">The HXXXXD motif is essential for acyltransferase activity and may constitute the binding site for the phosphate moiety of the glycerol-3-phosphate.</text>
</comment>
<dbReference type="CDD" id="cd07989">
    <property type="entry name" value="LPLAT_AGPAT-like"/>
    <property type="match status" value="1"/>
</dbReference>
<keyword evidence="8" id="KW-1133">Transmembrane helix</keyword>
<evidence type="ECO:0000259" key="9">
    <source>
        <dbReference type="SMART" id="SM00563"/>
    </source>
</evidence>
<keyword evidence="11" id="KW-1185">Reference proteome</keyword>
<evidence type="ECO:0000256" key="8">
    <source>
        <dbReference type="SAM" id="Phobius"/>
    </source>
</evidence>
<keyword evidence="4 7" id="KW-0808">Transferase</keyword>
<evidence type="ECO:0000256" key="7">
    <source>
        <dbReference type="RuleBase" id="RU361267"/>
    </source>
</evidence>
<gene>
    <name evidence="10" type="ORF">WMO62_13285</name>
</gene>
<keyword evidence="7" id="KW-0594">Phospholipid biosynthesis</keyword>
<keyword evidence="6 7" id="KW-0012">Acyltransferase</keyword>
<comment type="similarity">
    <text evidence="2 7">Belongs to the 1-acyl-sn-glycerol-3-phosphate acyltransferase family.</text>
</comment>
<keyword evidence="8" id="KW-0472">Membrane</keyword>
<dbReference type="Proteomes" id="UP001470288">
    <property type="component" value="Unassembled WGS sequence"/>
</dbReference>
<organism evidence="10 11">
    <name type="scientific">Hominiventricola aquisgranensis</name>
    <dbReference type="NCBI Taxonomy" id="3133164"/>
    <lineage>
        <taxon>Bacteria</taxon>
        <taxon>Bacillati</taxon>
        <taxon>Bacillota</taxon>
        <taxon>Clostridia</taxon>
        <taxon>Lachnospirales</taxon>
        <taxon>Lachnospiraceae</taxon>
        <taxon>Hominiventricola</taxon>
    </lineage>
</organism>
<keyword evidence="8" id="KW-0812">Transmembrane</keyword>
<dbReference type="Pfam" id="PF01553">
    <property type="entry name" value="Acyltransferase"/>
    <property type="match status" value="1"/>
</dbReference>
<feature type="domain" description="Phospholipid/glycerol acyltransferase" evidence="9">
    <location>
        <begin position="73"/>
        <end position="187"/>
    </location>
</feature>
<dbReference type="PANTHER" id="PTHR10434:SF64">
    <property type="entry name" value="1-ACYL-SN-GLYCEROL-3-PHOSPHATE ACYLTRANSFERASE-RELATED"/>
    <property type="match status" value="1"/>
</dbReference>